<dbReference type="Gene3D" id="3.40.630.30">
    <property type="match status" value="1"/>
</dbReference>
<evidence type="ECO:0000313" key="3">
    <source>
        <dbReference type="Proteomes" id="UP001155546"/>
    </source>
</evidence>
<dbReference type="PANTHER" id="PTHR43792">
    <property type="entry name" value="GNAT FAMILY, PUTATIVE (AFU_ORTHOLOGUE AFUA_3G00765)-RELATED-RELATED"/>
    <property type="match status" value="1"/>
</dbReference>
<dbReference type="EMBL" id="JAMTCD010000001">
    <property type="protein sequence ID" value="MCT7940232.1"/>
    <property type="molecule type" value="Genomic_DNA"/>
</dbReference>
<dbReference type="PANTHER" id="PTHR43792:SF1">
    <property type="entry name" value="N-ACETYLTRANSFERASE DOMAIN-CONTAINING PROTEIN"/>
    <property type="match status" value="1"/>
</dbReference>
<comment type="caution">
    <text evidence="2">The sequence shown here is derived from an EMBL/GenBank/DDBJ whole genome shotgun (WGS) entry which is preliminary data.</text>
</comment>
<name>A0A9X3AJW9_9GAMM</name>
<keyword evidence="3" id="KW-1185">Reference proteome</keyword>
<evidence type="ECO:0000259" key="1">
    <source>
        <dbReference type="Pfam" id="PF13302"/>
    </source>
</evidence>
<accession>A0A9X3AJW9</accession>
<dbReference type="InterPro" id="IPR016181">
    <property type="entry name" value="Acyl_CoA_acyltransferase"/>
</dbReference>
<protein>
    <submittedName>
        <fullName evidence="2">GNAT family N-acetyltransferase</fullName>
    </submittedName>
</protein>
<reference evidence="2" key="1">
    <citation type="journal article" date="2023" name="Int. J. Syst. Evol. Microbiol.">
        <title>&lt;i&gt;Shewanella septentrionalis&lt;/i&gt; sp. nov. and &lt;i&gt;Shewanella holmiensis&lt;/i&gt; sp. nov., isolated from Baltic Sea water and sediments.</title>
        <authorList>
            <person name="Martin-Rodriguez A.J."/>
            <person name="Thorell K."/>
            <person name="Joffre E."/>
            <person name="Jensie-Markopoulos S."/>
            <person name="Moore E.R.B."/>
            <person name="Sjoling A."/>
        </authorList>
    </citation>
    <scope>NUCLEOTIDE SEQUENCE</scope>
    <source>
        <strain evidence="2">SP1S2-7</strain>
    </source>
</reference>
<dbReference type="SUPFAM" id="SSF55729">
    <property type="entry name" value="Acyl-CoA N-acyltransferases (Nat)"/>
    <property type="match status" value="1"/>
</dbReference>
<feature type="domain" description="N-acetyltransferase" evidence="1">
    <location>
        <begin position="11"/>
        <end position="165"/>
    </location>
</feature>
<dbReference type="GO" id="GO:0016747">
    <property type="term" value="F:acyltransferase activity, transferring groups other than amino-acyl groups"/>
    <property type="evidence" value="ECO:0007669"/>
    <property type="project" value="InterPro"/>
</dbReference>
<proteinExistence type="predicted"/>
<dbReference type="Proteomes" id="UP001155546">
    <property type="component" value="Unassembled WGS sequence"/>
</dbReference>
<dbReference type="Pfam" id="PF13302">
    <property type="entry name" value="Acetyltransf_3"/>
    <property type="match status" value="1"/>
</dbReference>
<dbReference type="InterPro" id="IPR000182">
    <property type="entry name" value="GNAT_dom"/>
</dbReference>
<organism evidence="2 3">
    <name type="scientific">Shewanella holmiensis</name>
    <dbReference type="NCBI Taxonomy" id="2952222"/>
    <lineage>
        <taxon>Bacteria</taxon>
        <taxon>Pseudomonadati</taxon>
        <taxon>Pseudomonadota</taxon>
        <taxon>Gammaproteobacteria</taxon>
        <taxon>Alteromonadales</taxon>
        <taxon>Shewanellaceae</taxon>
        <taxon>Shewanella</taxon>
    </lineage>
</organism>
<sequence length="189" mass="21519">MAEPRIIETTRLQLTQMTLDEQALLFELDQDEAVMRFINGGHKTTMEQIEQYFMPRLKRYHDPLKGYGLWKVYAKAVKEIPETLAGEYLGWILVRPMLFFTDTPLVNDIELGWRFKKIAWGQGIGTEAAKAIADFVASHPEVSALSAIADEDNVGSINIMTKLGMSFMKKAPHPDVPDNQQVVFYQLKV</sequence>
<gene>
    <name evidence="2" type="ORF">NE535_00255</name>
</gene>
<evidence type="ECO:0000313" key="2">
    <source>
        <dbReference type="EMBL" id="MCT7940232.1"/>
    </source>
</evidence>
<dbReference type="InterPro" id="IPR051531">
    <property type="entry name" value="N-acetyltransferase"/>
</dbReference>
<dbReference type="AlphaFoldDB" id="A0A9X3AJW9"/>
<dbReference type="RefSeq" id="WP_261296697.1">
    <property type="nucleotide sequence ID" value="NZ_JAMTCD010000001.1"/>
</dbReference>